<keyword evidence="2 6" id="KW-0812">Transmembrane</keyword>
<feature type="region of interest" description="Disordered" evidence="5">
    <location>
        <begin position="1"/>
        <end position="79"/>
    </location>
</feature>
<dbReference type="eggNOG" id="COG0382">
    <property type="taxonomic scope" value="Bacteria"/>
</dbReference>
<reference evidence="7 8" key="1">
    <citation type="journal article" date="2009" name="Stand. Genomic Sci.">
        <title>Complete genome sequence of Actinosynnema mirum type strain (101).</title>
        <authorList>
            <person name="Land M."/>
            <person name="Lapidus A."/>
            <person name="Mayilraj S."/>
            <person name="Chen F."/>
            <person name="Copeland A."/>
            <person name="Del Rio T.G."/>
            <person name="Nolan M."/>
            <person name="Lucas S."/>
            <person name="Tice H."/>
            <person name="Cheng J.F."/>
            <person name="Chertkov O."/>
            <person name="Bruce D."/>
            <person name="Goodwin L."/>
            <person name="Pitluck S."/>
            <person name="Rohde M."/>
            <person name="Goker M."/>
            <person name="Pati A."/>
            <person name="Ivanova N."/>
            <person name="Mavromatis K."/>
            <person name="Chen A."/>
            <person name="Palaniappan K."/>
            <person name="Hauser L."/>
            <person name="Chang Y.J."/>
            <person name="Jeffries C.C."/>
            <person name="Brettin T."/>
            <person name="Detter J.C."/>
            <person name="Han C."/>
            <person name="Chain P."/>
            <person name="Tindall B.J."/>
            <person name="Bristow J."/>
            <person name="Eisen J.A."/>
            <person name="Markowitz V."/>
            <person name="Hugenholtz P."/>
            <person name="Kyrpides N.C."/>
            <person name="Klenk H.P."/>
        </authorList>
    </citation>
    <scope>NUCLEOTIDE SEQUENCE [LARGE SCALE GENOMIC DNA]</scope>
    <source>
        <strain evidence="8">ATCC 29888 / DSM 43827 / JCM 3225 / NBRC 14064 / NCIMB 13271 / NRRL B-12336 / IMRU 3971 / 101</strain>
    </source>
</reference>
<keyword evidence="4 6" id="KW-0472">Membrane</keyword>
<dbReference type="Pfam" id="PF01040">
    <property type="entry name" value="UbiA"/>
    <property type="match status" value="1"/>
</dbReference>
<sequence length="395" mass="41685">MSGARARAEDALGATQPLGTATQPVDLSEITAVTPAVVDPPAHHHPAPGNPAPGNPASGDPAPGRPAHGRPAHDVTQPVGHRIGSTQRMAAVTGRFPLAAYARLAKLDIVDYYLGVLLVWTLLAPALRLDGHVLATTAVFLLGEVFVIAAMVALDDLTGFRDGSDVTNYGPDDAKRKRVRKPLVAGTLTERQVIGFAWATGLVGAALWTAATLMAPHSPPWVVVLIVVTYFFSLQYSWGVKLSYHGFQEFFIAGLGWALVLAPYGLAVGEVDGFALVQALLFGMGPLLFGVYSNTNDVAGDRSVGRPTVAALTTPSGNALFVMGLTTAEMALMVVAPVVGAPWWFLAAMTPTFCLRVAQLRIGFGRGDVLRARTLGIHTHRVTTAVLLVVNLVVR</sequence>
<proteinExistence type="predicted"/>
<evidence type="ECO:0000256" key="4">
    <source>
        <dbReference type="ARBA" id="ARBA00023136"/>
    </source>
</evidence>
<keyword evidence="8" id="KW-1185">Reference proteome</keyword>
<dbReference type="CDD" id="cd13956">
    <property type="entry name" value="PT_UbiA"/>
    <property type="match status" value="1"/>
</dbReference>
<feature type="compositionally biased region" description="Low complexity" evidence="5">
    <location>
        <begin position="31"/>
        <end position="40"/>
    </location>
</feature>
<dbReference type="HOGENOM" id="CLU_058579_0_0_11"/>
<gene>
    <name evidence="7" type="ordered locus">Amir_3832</name>
</gene>
<dbReference type="GO" id="GO:0016020">
    <property type="term" value="C:membrane"/>
    <property type="evidence" value="ECO:0007669"/>
    <property type="project" value="UniProtKB-SubCell"/>
</dbReference>
<dbReference type="GO" id="GO:0016765">
    <property type="term" value="F:transferase activity, transferring alkyl or aryl (other than methyl) groups"/>
    <property type="evidence" value="ECO:0007669"/>
    <property type="project" value="InterPro"/>
</dbReference>
<keyword evidence="3 6" id="KW-1133">Transmembrane helix</keyword>
<feature type="transmembrane region" description="Helical" evidence="6">
    <location>
        <begin position="133"/>
        <end position="154"/>
    </location>
</feature>
<feature type="transmembrane region" description="Helical" evidence="6">
    <location>
        <begin position="250"/>
        <end position="267"/>
    </location>
</feature>
<evidence type="ECO:0000256" key="3">
    <source>
        <dbReference type="ARBA" id="ARBA00022989"/>
    </source>
</evidence>
<keyword evidence="7" id="KW-0808">Transferase</keyword>
<feature type="transmembrane region" description="Helical" evidence="6">
    <location>
        <begin position="331"/>
        <end position="355"/>
    </location>
</feature>
<name>C6WD92_ACTMD</name>
<evidence type="ECO:0000313" key="8">
    <source>
        <dbReference type="Proteomes" id="UP000002213"/>
    </source>
</evidence>
<protein>
    <submittedName>
        <fullName evidence="7">UbiA prenyltransferase</fullName>
    </submittedName>
</protein>
<evidence type="ECO:0000256" key="1">
    <source>
        <dbReference type="ARBA" id="ARBA00004141"/>
    </source>
</evidence>
<organism evidence="7 8">
    <name type="scientific">Actinosynnema mirum (strain ATCC 29888 / DSM 43827 / JCM 3225 / NBRC 14064 / NCIMB 13271 / NRRL B-12336 / IMRU 3971 / 101)</name>
    <dbReference type="NCBI Taxonomy" id="446462"/>
    <lineage>
        <taxon>Bacteria</taxon>
        <taxon>Bacillati</taxon>
        <taxon>Actinomycetota</taxon>
        <taxon>Actinomycetes</taxon>
        <taxon>Pseudonocardiales</taxon>
        <taxon>Pseudonocardiaceae</taxon>
        <taxon>Actinosynnema</taxon>
    </lineage>
</organism>
<feature type="transmembrane region" description="Helical" evidence="6">
    <location>
        <begin position="273"/>
        <end position="292"/>
    </location>
</feature>
<accession>C6WD92</accession>
<feature type="compositionally biased region" description="Basic and acidic residues" evidence="5">
    <location>
        <begin position="1"/>
        <end position="10"/>
    </location>
</feature>
<feature type="transmembrane region" description="Helical" evidence="6">
    <location>
        <begin position="109"/>
        <end position="127"/>
    </location>
</feature>
<dbReference type="STRING" id="446462.Amir_3832"/>
<comment type="subcellular location">
    <subcellularLocation>
        <location evidence="1">Membrane</location>
        <topology evidence="1">Multi-pass membrane protein</topology>
    </subcellularLocation>
</comment>
<feature type="transmembrane region" description="Helical" evidence="6">
    <location>
        <begin position="221"/>
        <end position="238"/>
    </location>
</feature>
<dbReference type="Proteomes" id="UP000002213">
    <property type="component" value="Chromosome"/>
</dbReference>
<dbReference type="KEGG" id="ami:Amir_3832"/>
<dbReference type="RefSeq" id="WP_015802598.1">
    <property type="nucleotide sequence ID" value="NC_013093.1"/>
</dbReference>
<feature type="transmembrane region" description="Helical" evidence="6">
    <location>
        <begin position="193"/>
        <end position="215"/>
    </location>
</feature>
<dbReference type="InterPro" id="IPR000537">
    <property type="entry name" value="UbiA_prenyltransferase"/>
</dbReference>
<dbReference type="EMBL" id="CP001630">
    <property type="protein sequence ID" value="ACU37711.1"/>
    <property type="molecule type" value="Genomic_DNA"/>
</dbReference>
<evidence type="ECO:0000256" key="6">
    <source>
        <dbReference type="SAM" id="Phobius"/>
    </source>
</evidence>
<dbReference type="AlphaFoldDB" id="C6WD92"/>
<feature type="compositionally biased region" description="Low complexity" evidence="5">
    <location>
        <begin position="55"/>
        <end position="66"/>
    </location>
</feature>
<evidence type="ECO:0000256" key="5">
    <source>
        <dbReference type="SAM" id="MobiDB-lite"/>
    </source>
</evidence>
<evidence type="ECO:0000256" key="2">
    <source>
        <dbReference type="ARBA" id="ARBA00022692"/>
    </source>
</evidence>
<evidence type="ECO:0000313" key="7">
    <source>
        <dbReference type="EMBL" id="ACU37711.1"/>
    </source>
</evidence>